<dbReference type="PANTHER" id="PTHR36927">
    <property type="entry name" value="BLR4337 PROTEIN"/>
    <property type="match status" value="1"/>
</dbReference>
<dbReference type="InterPro" id="IPR050623">
    <property type="entry name" value="Glucan_succinyl_AcylTrfase"/>
</dbReference>
<comment type="caution">
    <text evidence="3">The sequence shown here is derived from an EMBL/GenBank/DDBJ whole genome shotgun (WGS) entry which is preliminary data.</text>
</comment>
<dbReference type="InterPro" id="IPR002656">
    <property type="entry name" value="Acyl_transf_3_dom"/>
</dbReference>
<feature type="transmembrane region" description="Helical" evidence="1">
    <location>
        <begin position="199"/>
        <end position="216"/>
    </location>
</feature>
<sequence>MRKYYIDNIRILCIFLLFPFHTCMVFNTFNEPFYVFSTPVTVLSQFNIIIYPWWMALLFAIAGISSSYALKKRSGKEYLKERVFKLLIPLLFGIVLIIPVQSYLADMFHNGYSGGYFEHYIVFFTKLTDLTGYDGGFTPAHTWFVLYLFVISIIALPLMLWYNKRNKKIDGGKIKMPTLLSMFLVILLMTPIIELSGKSVGEFLACFLLGFFLLSLEEVQDKLAKYRWILGVSWIILMAIRSFMQLNNIGHGLIWDIEQRMLTWIGILAILGLGKTYLNFNNKFTQYFSPAAFPIYFFHQSILVIVAFYAVRYTKLVSTQFALILLLSFIITLLCYEILRRFSVTCFMFGIKKKNTNG</sequence>
<dbReference type="Proteomes" id="UP000632377">
    <property type="component" value="Unassembled WGS sequence"/>
</dbReference>
<gene>
    <name evidence="3" type="ORF">JK636_01110</name>
</gene>
<reference evidence="3 4" key="1">
    <citation type="submission" date="2021-01" db="EMBL/GenBank/DDBJ databases">
        <title>Genome public.</title>
        <authorList>
            <person name="Liu C."/>
            <person name="Sun Q."/>
        </authorList>
    </citation>
    <scope>NUCLEOTIDE SEQUENCE [LARGE SCALE GENOMIC DNA]</scope>
    <source>
        <strain evidence="3 4">YIM B02515</strain>
    </source>
</reference>
<feature type="transmembrane region" description="Helical" evidence="1">
    <location>
        <begin position="49"/>
        <end position="70"/>
    </location>
</feature>
<feature type="transmembrane region" description="Helical" evidence="1">
    <location>
        <begin position="82"/>
        <end position="104"/>
    </location>
</feature>
<feature type="transmembrane region" description="Helical" evidence="1">
    <location>
        <begin position="317"/>
        <end position="339"/>
    </location>
</feature>
<keyword evidence="3" id="KW-0012">Acyltransferase</keyword>
<feature type="transmembrane region" description="Helical" evidence="1">
    <location>
        <begin position="143"/>
        <end position="162"/>
    </location>
</feature>
<protein>
    <submittedName>
        <fullName evidence="3">Acyltransferase family protein</fullName>
    </submittedName>
</protein>
<keyword evidence="1" id="KW-1133">Transmembrane helix</keyword>
<keyword evidence="4" id="KW-1185">Reference proteome</keyword>
<keyword evidence="3" id="KW-0808">Transferase</keyword>
<organism evidence="3 4">
    <name type="scientific">Clostridium rhizosphaerae</name>
    <dbReference type="NCBI Taxonomy" id="2803861"/>
    <lineage>
        <taxon>Bacteria</taxon>
        <taxon>Bacillati</taxon>
        <taxon>Bacillota</taxon>
        <taxon>Clostridia</taxon>
        <taxon>Eubacteriales</taxon>
        <taxon>Clostridiaceae</taxon>
        <taxon>Clostridium</taxon>
    </lineage>
</organism>
<keyword evidence="1" id="KW-0812">Transmembrane</keyword>
<dbReference type="Pfam" id="PF01757">
    <property type="entry name" value="Acyl_transf_3"/>
    <property type="match status" value="1"/>
</dbReference>
<proteinExistence type="predicted"/>
<feature type="transmembrane region" description="Helical" evidence="1">
    <location>
        <begin position="292"/>
        <end position="311"/>
    </location>
</feature>
<evidence type="ECO:0000313" key="4">
    <source>
        <dbReference type="Proteomes" id="UP000632377"/>
    </source>
</evidence>
<accession>A0ABS1T4V4</accession>
<feature type="domain" description="Acyltransferase 3" evidence="2">
    <location>
        <begin position="4"/>
        <end position="336"/>
    </location>
</feature>
<evidence type="ECO:0000259" key="2">
    <source>
        <dbReference type="Pfam" id="PF01757"/>
    </source>
</evidence>
<feature type="transmembrane region" description="Helical" evidence="1">
    <location>
        <begin position="228"/>
        <end position="249"/>
    </location>
</feature>
<evidence type="ECO:0000256" key="1">
    <source>
        <dbReference type="SAM" id="Phobius"/>
    </source>
</evidence>
<keyword evidence="1" id="KW-0472">Membrane</keyword>
<dbReference type="PANTHER" id="PTHR36927:SF3">
    <property type="entry name" value="GLUCANS BIOSYNTHESIS PROTEIN C"/>
    <property type="match status" value="1"/>
</dbReference>
<dbReference type="GO" id="GO:0016746">
    <property type="term" value="F:acyltransferase activity"/>
    <property type="evidence" value="ECO:0007669"/>
    <property type="project" value="UniProtKB-KW"/>
</dbReference>
<evidence type="ECO:0000313" key="3">
    <source>
        <dbReference type="EMBL" id="MBL4934350.1"/>
    </source>
</evidence>
<dbReference type="EMBL" id="JAESWC010000001">
    <property type="protein sequence ID" value="MBL4934350.1"/>
    <property type="molecule type" value="Genomic_DNA"/>
</dbReference>
<feature type="transmembrane region" description="Helical" evidence="1">
    <location>
        <begin position="174"/>
        <end position="193"/>
    </location>
</feature>
<feature type="transmembrane region" description="Helical" evidence="1">
    <location>
        <begin position="261"/>
        <end position="280"/>
    </location>
</feature>
<feature type="transmembrane region" description="Helical" evidence="1">
    <location>
        <begin position="12"/>
        <end position="29"/>
    </location>
</feature>
<name>A0ABS1T4V4_9CLOT</name>